<accession>A0A1G8SPT5</accession>
<gene>
    <name evidence="1" type="ORF">SAMN05216555_10987</name>
</gene>
<dbReference type="Proteomes" id="UP000182130">
    <property type="component" value="Unassembled WGS sequence"/>
</dbReference>
<evidence type="ECO:0000313" key="1">
    <source>
        <dbReference type="EMBL" id="SDJ31221.1"/>
    </source>
</evidence>
<name>A0A1G8SPT5_9MICC</name>
<dbReference type="AlphaFoldDB" id="A0A1G8SPT5"/>
<dbReference type="EMBL" id="FNEI01000009">
    <property type="protein sequence ID" value="SDJ31221.1"/>
    <property type="molecule type" value="Genomic_DNA"/>
</dbReference>
<evidence type="ECO:0000313" key="2">
    <source>
        <dbReference type="Proteomes" id="UP000182130"/>
    </source>
</evidence>
<dbReference type="RefSeq" id="WP_074589437.1">
    <property type="nucleotide sequence ID" value="NZ_FNEI01000009.1"/>
</dbReference>
<sequence length="120" mass="13220">MNEIWGRPARPLQYAKAIANSDLPSGVRATCWALATFADNETGLAWPSVKKLSEAAGLSRAVVSKHTTLAEAKGYLRKDRRYNGSIFYTITIPVGAENRDDIRALEQLMQEAPQTRGLQS</sequence>
<reference evidence="2" key="1">
    <citation type="submission" date="2016-10" db="EMBL/GenBank/DDBJ databases">
        <authorList>
            <person name="Varghese N."/>
            <person name="Submissions S."/>
        </authorList>
    </citation>
    <scope>NUCLEOTIDE SEQUENCE [LARGE SCALE GENOMIC DNA]</scope>
    <source>
        <strain evidence="2">CGMCC 1.10783</strain>
    </source>
</reference>
<protein>
    <submittedName>
        <fullName evidence="1">Helix-turn-helix domain-containing protein</fullName>
    </submittedName>
</protein>
<dbReference type="STRING" id="1045773.SAMN05216555_10987"/>
<proteinExistence type="predicted"/>
<dbReference type="Pfam" id="PF13730">
    <property type="entry name" value="HTH_36"/>
    <property type="match status" value="1"/>
</dbReference>
<organism evidence="1 2">
    <name type="scientific">Arthrobacter cupressi</name>
    <dbReference type="NCBI Taxonomy" id="1045773"/>
    <lineage>
        <taxon>Bacteria</taxon>
        <taxon>Bacillati</taxon>
        <taxon>Actinomycetota</taxon>
        <taxon>Actinomycetes</taxon>
        <taxon>Micrococcales</taxon>
        <taxon>Micrococcaceae</taxon>
        <taxon>Arthrobacter</taxon>
    </lineage>
</organism>
<keyword evidence="2" id="KW-1185">Reference proteome</keyword>